<feature type="transmembrane region" description="Helical" evidence="5">
    <location>
        <begin position="313"/>
        <end position="332"/>
    </location>
</feature>
<keyword evidence="3 5" id="KW-1133">Transmembrane helix</keyword>
<evidence type="ECO:0000256" key="3">
    <source>
        <dbReference type="ARBA" id="ARBA00022989"/>
    </source>
</evidence>
<feature type="transmembrane region" description="Helical" evidence="5">
    <location>
        <begin position="238"/>
        <end position="254"/>
    </location>
</feature>
<dbReference type="PANTHER" id="PTHR23501:SF5">
    <property type="entry name" value="TRANSPORT PROTEIN"/>
    <property type="match status" value="1"/>
</dbReference>
<dbReference type="EMBL" id="MPOG01000014">
    <property type="protein sequence ID" value="OOH94394.1"/>
    <property type="molecule type" value="Genomic_DNA"/>
</dbReference>
<comment type="caution">
    <text evidence="6">The sequence shown here is derived from an EMBL/GenBank/DDBJ whole genome shotgun (WGS) entry which is preliminary data.</text>
</comment>
<feature type="transmembrane region" description="Helical" evidence="5">
    <location>
        <begin position="339"/>
        <end position="357"/>
    </location>
</feature>
<feature type="transmembrane region" description="Helical" evidence="5">
    <location>
        <begin position="172"/>
        <end position="191"/>
    </location>
</feature>
<sequence length="537" mass="61735">MYNKGLFANWVPKPVQLLLIVIMAAYTMSLSGVNTGNITYMYSDMGSMTEYFSMANYATTIGMGAVMPLVMRFKFRFKVRDKLTFGFVVVAALSLLNATTNQPELIVVSSFLVGFMKMFIMIEFFLPLMMILSPDGNRGKFYSVFYPFAIIISQIVNYISVDISFRYNWEHFYILTASGALLMAVLCWIFMHNQYFSIKMPLYYIDWMSVVLFSATFMFSCYVFSFGKQQDWLNSPKIINAGIAAFVSFVLLAFRQTTLKRPYLSFKIFKRKNVYSGLLMLLMLGMFLATGTIQNVFAVSILGYDMVTNAELSLWMIPGMLISGIAGSFWFRKGWNIKFYVLTGFSTLVAYCIIMYFSMVPEMNYYRWYLPMILKGYGMCTLYITIWFYMMDKLEIDDMMAAIGLALVWRSFIAVAVFSALFSWFQYDFQVVSLGDMAVYLDGINLSQPTAMQNLKSFQIHAILAANKKLFGYIIIAGFGAILFVLQHSFGRERFTSYKRYVRLIKGRELIAQRRRREQLILEKGAEDIKDAAGSAF</sequence>
<dbReference type="PANTHER" id="PTHR23501">
    <property type="entry name" value="MAJOR FACILITATOR SUPERFAMILY"/>
    <property type="match status" value="1"/>
</dbReference>
<feature type="transmembrane region" description="Helical" evidence="5">
    <location>
        <begin position="141"/>
        <end position="160"/>
    </location>
</feature>
<dbReference type="eggNOG" id="COG2814">
    <property type="taxonomic scope" value="Bacteria"/>
</dbReference>
<feature type="transmembrane region" description="Helical" evidence="5">
    <location>
        <begin position="402"/>
        <end position="425"/>
    </location>
</feature>
<gene>
    <name evidence="6" type="ORF">BMF97_13685</name>
</gene>
<comment type="subcellular location">
    <subcellularLocation>
        <location evidence="1">Membrane</location>
        <topology evidence="1">Multi-pass membrane protein</topology>
    </subcellularLocation>
</comment>
<feature type="transmembrane region" description="Helical" evidence="5">
    <location>
        <begin position="369"/>
        <end position="390"/>
    </location>
</feature>
<keyword evidence="7" id="KW-1185">Reference proteome</keyword>
<evidence type="ECO:0000256" key="1">
    <source>
        <dbReference type="ARBA" id="ARBA00004141"/>
    </source>
</evidence>
<dbReference type="STRING" id="238.BBD35_13005"/>
<dbReference type="SUPFAM" id="SSF103473">
    <property type="entry name" value="MFS general substrate transporter"/>
    <property type="match status" value="1"/>
</dbReference>
<protein>
    <submittedName>
        <fullName evidence="6">MFS transporter</fullName>
    </submittedName>
</protein>
<dbReference type="AlphaFoldDB" id="A0A1V3TZ72"/>
<feature type="transmembrane region" description="Helical" evidence="5">
    <location>
        <begin position="54"/>
        <end position="71"/>
    </location>
</feature>
<keyword evidence="2 5" id="KW-0812">Transmembrane</keyword>
<feature type="transmembrane region" description="Helical" evidence="5">
    <location>
        <begin position="274"/>
        <end position="293"/>
    </location>
</feature>
<dbReference type="OrthoDB" id="1404010at2"/>
<dbReference type="Proteomes" id="UP000188947">
    <property type="component" value="Unassembled WGS sequence"/>
</dbReference>
<feature type="transmembrane region" description="Helical" evidence="5">
    <location>
        <begin position="106"/>
        <end position="129"/>
    </location>
</feature>
<dbReference type="RefSeq" id="WP_069214266.1">
    <property type="nucleotide sequence ID" value="NZ_CP016378.1"/>
</dbReference>
<evidence type="ECO:0000256" key="4">
    <source>
        <dbReference type="ARBA" id="ARBA00023136"/>
    </source>
</evidence>
<keyword evidence="4 5" id="KW-0472">Membrane</keyword>
<dbReference type="GO" id="GO:0005886">
    <property type="term" value="C:plasma membrane"/>
    <property type="evidence" value="ECO:0007669"/>
    <property type="project" value="TreeGrafter"/>
</dbReference>
<dbReference type="GO" id="GO:0022857">
    <property type="term" value="F:transmembrane transporter activity"/>
    <property type="evidence" value="ECO:0007669"/>
    <property type="project" value="TreeGrafter"/>
</dbReference>
<evidence type="ECO:0000313" key="7">
    <source>
        <dbReference type="Proteomes" id="UP000188947"/>
    </source>
</evidence>
<feature type="transmembrane region" description="Helical" evidence="5">
    <location>
        <begin position="203"/>
        <end position="226"/>
    </location>
</feature>
<reference evidence="6 7" key="1">
    <citation type="submission" date="2016-11" db="EMBL/GenBank/DDBJ databases">
        <title>Genome sequence and comparative genomic analysis of clinical strain Elizabethkingia meningoseptica 61421 PRCM.</title>
        <authorList>
            <person name="Wang M."/>
            <person name="Hu S."/>
            <person name="Cao L."/>
            <person name="Jiang T."/>
            <person name="Zhou Y."/>
            <person name="Ming D."/>
        </authorList>
    </citation>
    <scope>NUCLEOTIDE SEQUENCE [LARGE SCALE GENOMIC DNA]</scope>
    <source>
        <strain evidence="6 7">61421 PRCM</strain>
    </source>
</reference>
<feature type="transmembrane region" description="Helical" evidence="5">
    <location>
        <begin position="15"/>
        <end position="34"/>
    </location>
</feature>
<feature type="transmembrane region" description="Helical" evidence="5">
    <location>
        <begin position="470"/>
        <end position="490"/>
    </location>
</feature>
<feature type="transmembrane region" description="Helical" evidence="5">
    <location>
        <begin position="83"/>
        <end position="100"/>
    </location>
</feature>
<evidence type="ECO:0000256" key="2">
    <source>
        <dbReference type="ARBA" id="ARBA00022692"/>
    </source>
</evidence>
<accession>A0A1V3TZ72</accession>
<organism evidence="6 7">
    <name type="scientific">Elizabethkingia meningoseptica</name>
    <name type="common">Chryseobacterium meningosepticum</name>
    <dbReference type="NCBI Taxonomy" id="238"/>
    <lineage>
        <taxon>Bacteria</taxon>
        <taxon>Pseudomonadati</taxon>
        <taxon>Bacteroidota</taxon>
        <taxon>Flavobacteriia</taxon>
        <taxon>Flavobacteriales</taxon>
        <taxon>Weeksellaceae</taxon>
        <taxon>Elizabethkingia</taxon>
    </lineage>
</organism>
<name>A0A1V3TZ72_ELIME</name>
<dbReference type="InterPro" id="IPR036259">
    <property type="entry name" value="MFS_trans_sf"/>
</dbReference>
<proteinExistence type="predicted"/>
<evidence type="ECO:0000313" key="6">
    <source>
        <dbReference type="EMBL" id="OOH94394.1"/>
    </source>
</evidence>
<evidence type="ECO:0000256" key="5">
    <source>
        <dbReference type="SAM" id="Phobius"/>
    </source>
</evidence>